<sequence>MVYKNSSKDLVWQVIRNNHAYIRKQRGINKKFSTEKFNLRGINSPRFNGFINNGGVDVSVNADKQLVVVTKNQNKARFPAKSTTTHTVRPTRRAIKTISNTAKSARGYLAKAASLRTSQLLRSLKPTKPRLRCCHFFSTCFVKSSVLLVLLAALHSNFVFFCRSFVLLIHTEKLFSRAEEISNLEVECVTADQNTTFSIPFPNLNNLKIHGCGKSTAEIQMPMHTIRSLNLTKNEITSLKWQKFQSSSSDILDLRHNSLSCEDCTNLWIWENQQRSLSKNSIWDVPSIVGLPRKILTDDEFLHCNFSHCPREEVQAYAVNEPIKIGDTVRLYCDVNGLNGTFEKNDELNGTNFKQFIWPLRNEFENLSTAASLNETWNSYHSQMNLEISNLSSHEVGYVACICQHCQFRPAFDVLELRFDTNITVSLEEDERDSHLIVHGNPIEDLNITITRLSDNETETNLLSNKKTSFFNDSLLLRFQQEHSHFFVRYYSLIVQECILCPPRISSHIDGDYLIEICRIKIGDCAIAKGFLDHPIYESIKKIENDEIQSSNKSRNLLLITIFLILLIIGLLIALSKTHLKHRLLKKGWEIKRRRTSRNTDRTEETSIRLDDYSASSSMNYIAQHVPLIDKEFINVKEKIGKGAFGEVHCAEWIQKDLTTIVAIKMLHGIQLDSDLDKEAALLAKMDHPNIVRLYGICRWDTQIALVMEMMNLGDLKNYVRQRMPRCDNYSIFPAPLLTTELINIAGQIAAGLCYLNSQQIVHRDLAARNCLVQGETDLKVCNAAFRKPIAVKISDFGMSRR</sequence>
<evidence type="ECO:0000313" key="1">
    <source>
        <dbReference type="Proteomes" id="UP000887580"/>
    </source>
</evidence>
<protein>
    <submittedName>
        <fullName evidence="2">Protein kinase domain-containing protein</fullName>
    </submittedName>
</protein>
<proteinExistence type="predicted"/>
<evidence type="ECO:0000313" key="2">
    <source>
        <dbReference type="WBParaSite" id="PS1159_v2.g23199.t1"/>
    </source>
</evidence>
<reference evidence="2" key="1">
    <citation type="submission" date="2022-11" db="UniProtKB">
        <authorList>
            <consortium name="WormBaseParasite"/>
        </authorList>
    </citation>
    <scope>IDENTIFICATION</scope>
</reference>
<organism evidence="1 2">
    <name type="scientific">Panagrolaimus sp. PS1159</name>
    <dbReference type="NCBI Taxonomy" id="55785"/>
    <lineage>
        <taxon>Eukaryota</taxon>
        <taxon>Metazoa</taxon>
        <taxon>Ecdysozoa</taxon>
        <taxon>Nematoda</taxon>
        <taxon>Chromadorea</taxon>
        <taxon>Rhabditida</taxon>
        <taxon>Tylenchina</taxon>
        <taxon>Panagrolaimomorpha</taxon>
        <taxon>Panagrolaimoidea</taxon>
        <taxon>Panagrolaimidae</taxon>
        <taxon>Panagrolaimus</taxon>
    </lineage>
</organism>
<dbReference type="Proteomes" id="UP000887580">
    <property type="component" value="Unplaced"/>
</dbReference>
<dbReference type="WBParaSite" id="PS1159_v2.g23199.t1">
    <property type="protein sequence ID" value="PS1159_v2.g23199.t1"/>
    <property type="gene ID" value="PS1159_v2.g23199"/>
</dbReference>
<accession>A0AC35G1L5</accession>
<name>A0AC35G1L5_9BILA</name>